<dbReference type="Proteomes" id="UP000593601">
    <property type="component" value="Chromosome"/>
</dbReference>
<evidence type="ECO:0000256" key="6">
    <source>
        <dbReference type="ARBA" id="ARBA00022975"/>
    </source>
</evidence>
<name>A0A7M2REN7_9FIRM</name>
<evidence type="ECO:0000259" key="9">
    <source>
        <dbReference type="Pfam" id="PF12890"/>
    </source>
</evidence>
<dbReference type="NCBIfam" id="TIGR00857">
    <property type="entry name" value="pyrC_multi"/>
    <property type="match status" value="1"/>
</dbReference>
<feature type="binding site" evidence="7">
    <location>
        <position position="232"/>
    </location>
    <ligand>
        <name>Zn(2+)</name>
        <dbReference type="ChEBI" id="CHEBI:29105"/>
        <label>2</label>
    </ligand>
</feature>
<dbReference type="InterPro" id="IPR002195">
    <property type="entry name" value="Dihydroorotase_CS"/>
</dbReference>
<dbReference type="RefSeq" id="WP_193734409.1">
    <property type="nucleotide sequence ID" value="NZ_CP063304.1"/>
</dbReference>
<feature type="binding site" evidence="7">
    <location>
        <position position="60"/>
    </location>
    <ligand>
        <name>Zn(2+)</name>
        <dbReference type="ChEBI" id="CHEBI:29105"/>
        <label>1</label>
    </ligand>
</feature>
<comment type="cofactor">
    <cofactor evidence="7">
        <name>Zn(2+)</name>
        <dbReference type="ChEBI" id="CHEBI:29105"/>
    </cofactor>
    <text evidence="7">Binds 2 Zn(2+) ions per subunit.</text>
</comment>
<dbReference type="PROSITE" id="PS00482">
    <property type="entry name" value="DIHYDROOROTASE_1"/>
    <property type="match status" value="1"/>
</dbReference>
<comment type="similarity">
    <text evidence="2 7">Belongs to the metallo-dependent hydrolases superfamily. DHOase family. Class I DHOase subfamily.</text>
</comment>
<accession>A0A7M2REN7</accession>
<evidence type="ECO:0000313" key="10">
    <source>
        <dbReference type="EMBL" id="QOV18047.1"/>
    </source>
</evidence>
<dbReference type="InterPro" id="IPR050138">
    <property type="entry name" value="DHOase/Allantoinase_Hydrolase"/>
</dbReference>
<feature type="binding site" evidence="7">
    <location>
        <position position="62"/>
    </location>
    <ligand>
        <name>Zn(2+)</name>
        <dbReference type="ChEBI" id="CHEBI:29105"/>
        <label>1</label>
    </ligand>
</feature>
<evidence type="ECO:0000256" key="3">
    <source>
        <dbReference type="ARBA" id="ARBA00022723"/>
    </source>
</evidence>
<evidence type="ECO:0000256" key="1">
    <source>
        <dbReference type="ARBA" id="ARBA00002368"/>
    </source>
</evidence>
<keyword evidence="3 7" id="KW-0479">Metal-binding</keyword>
<dbReference type="PANTHER" id="PTHR43668">
    <property type="entry name" value="ALLANTOINASE"/>
    <property type="match status" value="1"/>
</dbReference>
<feature type="domain" description="Dihydroorotase catalytic" evidence="9">
    <location>
        <begin position="49"/>
        <end position="237"/>
    </location>
</feature>
<feature type="binding site" evidence="7">
    <location>
        <position position="305"/>
    </location>
    <ligand>
        <name>Zn(2+)</name>
        <dbReference type="ChEBI" id="CHEBI:29105"/>
        <label>1</label>
    </ligand>
</feature>
<organism evidence="10 11">
    <name type="scientific">Blautia liquoris</name>
    <dbReference type="NCBI Taxonomy" id="2779518"/>
    <lineage>
        <taxon>Bacteria</taxon>
        <taxon>Bacillati</taxon>
        <taxon>Bacillota</taxon>
        <taxon>Clostridia</taxon>
        <taxon>Lachnospirales</taxon>
        <taxon>Lachnospiraceae</taxon>
        <taxon>Blautia</taxon>
    </lineage>
</organism>
<feature type="binding site" evidence="7">
    <location>
        <position position="152"/>
    </location>
    <ligand>
        <name>Zn(2+)</name>
        <dbReference type="ChEBI" id="CHEBI:29105"/>
        <label>1</label>
    </ligand>
</feature>
<keyword evidence="6 7" id="KW-0665">Pyrimidine biosynthesis</keyword>
<dbReference type="InterPro" id="IPR013108">
    <property type="entry name" value="Amidohydro_3"/>
</dbReference>
<feature type="binding site" evidence="7">
    <location>
        <position position="152"/>
    </location>
    <ligand>
        <name>Zn(2+)</name>
        <dbReference type="ChEBI" id="CHEBI:29105"/>
        <label>2</label>
    </ligand>
</feature>
<feature type="binding site" evidence="7">
    <location>
        <position position="179"/>
    </location>
    <ligand>
        <name>Zn(2+)</name>
        <dbReference type="ChEBI" id="CHEBI:29105"/>
        <label>2</label>
    </ligand>
</feature>
<dbReference type="Pfam" id="PF12890">
    <property type="entry name" value="DHOase"/>
    <property type="match status" value="1"/>
</dbReference>
<feature type="domain" description="Amidohydrolase 3" evidence="8">
    <location>
        <begin position="345"/>
        <end position="423"/>
    </location>
</feature>
<evidence type="ECO:0000256" key="4">
    <source>
        <dbReference type="ARBA" id="ARBA00022801"/>
    </source>
</evidence>
<evidence type="ECO:0000259" key="8">
    <source>
        <dbReference type="Pfam" id="PF07969"/>
    </source>
</evidence>
<dbReference type="GO" id="GO:0004151">
    <property type="term" value="F:dihydroorotase activity"/>
    <property type="evidence" value="ECO:0007669"/>
    <property type="project" value="UniProtKB-UniRule"/>
</dbReference>
<dbReference type="CDD" id="cd01317">
    <property type="entry name" value="DHOase_IIa"/>
    <property type="match status" value="1"/>
</dbReference>
<proteinExistence type="inferred from homology"/>
<dbReference type="Gene3D" id="2.30.40.10">
    <property type="entry name" value="Urease, subunit C, domain 1"/>
    <property type="match status" value="1"/>
</dbReference>
<keyword evidence="11" id="KW-1185">Reference proteome</keyword>
<evidence type="ECO:0000256" key="5">
    <source>
        <dbReference type="ARBA" id="ARBA00022833"/>
    </source>
</evidence>
<dbReference type="EMBL" id="CP063304">
    <property type="protein sequence ID" value="QOV18047.1"/>
    <property type="molecule type" value="Genomic_DNA"/>
</dbReference>
<evidence type="ECO:0000256" key="2">
    <source>
        <dbReference type="ARBA" id="ARBA00010286"/>
    </source>
</evidence>
<dbReference type="InterPro" id="IPR011059">
    <property type="entry name" value="Metal-dep_hydrolase_composite"/>
</dbReference>
<dbReference type="GO" id="GO:0004038">
    <property type="term" value="F:allantoinase activity"/>
    <property type="evidence" value="ECO:0007669"/>
    <property type="project" value="TreeGrafter"/>
</dbReference>
<feature type="binding site" evidence="7">
    <location>
        <position position="94"/>
    </location>
    <ligand>
        <name>substrate</name>
    </ligand>
</feature>
<keyword evidence="4 7" id="KW-0378">Hydrolase</keyword>
<feature type="active site" evidence="7">
    <location>
        <position position="305"/>
    </location>
</feature>
<dbReference type="AlphaFoldDB" id="A0A7M2REN7"/>
<dbReference type="InterPro" id="IPR024403">
    <property type="entry name" value="DHOase_cat"/>
</dbReference>
<dbReference type="GO" id="GO:0005737">
    <property type="term" value="C:cytoplasm"/>
    <property type="evidence" value="ECO:0007669"/>
    <property type="project" value="TreeGrafter"/>
</dbReference>
<dbReference type="SUPFAM" id="SSF51556">
    <property type="entry name" value="Metallo-dependent hydrolases"/>
    <property type="match status" value="1"/>
</dbReference>
<dbReference type="KEGG" id="bliq:INP51_08240"/>
<comment type="pathway">
    <text evidence="7">Pyrimidine metabolism; UMP biosynthesis via de novo pathway; (S)-dihydroorotate from bicarbonate: step 3/3.</text>
</comment>
<dbReference type="InterPro" id="IPR032466">
    <property type="entry name" value="Metal_Hydrolase"/>
</dbReference>
<feature type="binding site" evidence="7">
    <location>
        <position position="278"/>
    </location>
    <ligand>
        <name>substrate</name>
    </ligand>
</feature>
<dbReference type="PROSITE" id="PS00483">
    <property type="entry name" value="DIHYDROOROTASE_2"/>
    <property type="match status" value="1"/>
</dbReference>
<reference evidence="10 11" key="1">
    <citation type="submission" date="2020-10" db="EMBL/GenBank/DDBJ databases">
        <title>Blautia liquoris sp.nov., isolated from the mud in a fermentation cellar used for the production of Chinese strong-flavoured liquor.</title>
        <authorList>
            <person name="Lu L."/>
        </authorList>
    </citation>
    <scope>NUCLEOTIDE SEQUENCE [LARGE SCALE GENOMIC DNA]</scope>
    <source>
        <strain evidence="10 11">LZLJ-3</strain>
    </source>
</reference>
<comment type="catalytic activity">
    <reaction evidence="7">
        <text>(S)-dihydroorotate + H2O = N-carbamoyl-L-aspartate + H(+)</text>
        <dbReference type="Rhea" id="RHEA:24296"/>
        <dbReference type="ChEBI" id="CHEBI:15377"/>
        <dbReference type="ChEBI" id="CHEBI:15378"/>
        <dbReference type="ChEBI" id="CHEBI:30864"/>
        <dbReference type="ChEBI" id="CHEBI:32814"/>
        <dbReference type="EC" id="3.5.2.3"/>
    </reaction>
</comment>
<gene>
    <name evidence="7" type="primary">pyrC</name>
    <name evidence="10" type="ORF">INP51_08240</name>
</gene>
<protein>
    <recommendedName>
        <fullName evidence="7">Dihydroorotase</fullName>
        <shortName evidence="7">DHOase</shortName>
        <ecNumber evidence="7">3.5.2.3</ecNumber>
    </recommendedName>
</protein>
<comment type="function">
    <text evidence="1 7">Catalyzes the reversible cyclization of carbamoyl aspartate to dihydroorotate.</text>
</comment>
<dbReference type="UniPathway" id="UPA00070">
    <property type="reaction ID" value="UER00117"/>
</dbReference>
<dbReference type="GO" id="GO:0006145">
    <property type="term" value="P:purine nucleobase catabolic process"/>
    <property type="evidence" value="ECO:0007669"/>
    <property type="project" value="TreeGrafter"/>
</dbReference>
<dbReference type="HAMAP" id="MF_00220_B">
    <property type="entry name" value="PyrC_classI_B"/>
    <property type="match status" value="1"/>
</dbReference>
<feature type="binding site" evidence="7">
    <location>
        <begin position="323"/>
        <end position="324"/>
    </location>
    <ligand>
        <name>substrate</name>
    </ligand>
</feature>
<feature type="binding site" evidence="7">
    <location>
        <begin position="62"/>
        <end position="64"/>
    </location>
    <ligand>
        <name>substrate</name>
    </ligand>
</feature>
<sequence length="434" mass="47666">MSLLIKDGRVIDPATKLDDICDVFIENNKVMKIGKDLKIDVDRVIDASGHLVMPGLIDLHVHLRDPGFTYKEDIATGSRAAAKGGFTTIVAMPNTKPPIDSSDRVNYVTVKAKKLSPVHVLQTGCVTKGMKGEEPADIRGMAKAGIAAITEDGKSVMNTRVYKDAMILARQCHLPVFAHCEDKNLVQGGCMNEDEISRAWHLPGITNAVEDVIVARDIILADEVGVPLHLCHCSTKNCYYMVKAAKEAGMQVTAEVCPHHFTLSSDDMKEGDTNYKMNPPLRTREDLEYLRKGLNEDVFDIISTDHAPHSAEEKEQGMEDAPFGIVGLETSVALTITELVKPGVITWMQMAEKMSYRPARVIRQDKKGSIAEGMDADITIIDPEAEYVIDTSTFVSKGKNTPFHGKKVTGRVSYTICDGKVVYSQSEESDADLQ</sequence>
<evidence type="ECO:0000313" key="11">
    <source>
        <dbReference type="Proteomes" id="UP000593601"/>
    </source>
</evidence>
<dbReference type="EC" id="3.5.2.3" evidence="7"/>
<dbReference type="InterPro" id="IPR004722">
    <property type="entry name" value="DHOase"/>
</dbReference>
<dbReference type="PANTHER" id="PTHR43668:SF2">
    <property type="entry name" value="ALLANTOINASE"/>
    <property type="match status" value="1"/>
</dbReference>
<keyword evidence="5 7" id="KW-0862">Zinc</keyword>
<dbReference type="GO" id="GO:0008270">
    <property type="term" value="F:zinc ion binding"/>
    <property type="evidence" value="ECO:0007669"/>
    <property type="project" value="UniProtKB-UniRule"/>
</dbReference>
<dbReference type="SUPFAM" id="SSF51338">
    <property type="entry name" value="Composite domain of metallo-dependent hydrolases"/>
    <property type="match status" value="1"/>
</dbReference>
<feature type="binding site" evidence="7">
    <location>
        <position position="309"/>
    </location>
    <ligand>
        <name>substrate</name>
    </ligand>
</feature>
<dbReference type="Gene3D" id="3.20.20.140">
    <property type="entry name" value="Metal-dependent hydrolases"/>
    <property type="match status" value="1"/>
</dbReference>
<dbReference type="Pfam" id="PF07969">
    <property type="entry name" value="Amidohydro_3"/>
    <property type="match status" value="1"/>
</dbReference>
<evidence type="ECO:0000256" key="7">
    <source>
        <dbReference type="HAMAP-Rule" id="MF_00220"/>
    </source>
</evidence>
<dbReference type="GO" id="GO:0044205">
    <property type="term" value="P:'de novo' UMP biosynthetic process"/>
    <property type="evidence" value="ECO:0007669"/>
    <property type="project" value="UniProtKB-UniRule"/>
</dbReference>